<evidence type="ECO:0000256" key="5">
    <source>
        <dbReference type="RuleBase" id="RU362075"/>
    </source>
</evidence>
<dbReference type="Gene3D" id="3.50.50.60">
    <property type="entry name" value="FAD/NAD(P)-binding domain"/>
    <property type="match status" value="2"/>
</dbReference>
<comment type="caution">
    <text evidence="7">The sequence shown here is derived from an EMBL/GenBank/DDBJ whole genome shotgun (WGS) entry which is preliminary data.</text>
</comment>
<keyword evidence="3 5" id="KW-0125">Carotenoid biosynthesis</keyword>
<reference evidence="7 8" key="1">
    <citation type="submission" date="2019-09" db="EMBL/GenBank/DDBJ databases">
        <title>Genomes of family Cryomorphaceae.</title>
        <authorList>
            <person name="Bowman J.P."/>
        </authorList>
    </citation>
    <scope>NUCLEOTIDE SEQUENCE [LARGE SCALE GENOMIC DNA]</scope>
    <source>
        <strain evidence="7 8">LMG 25704</strain>
    </source>
</reference>
<sequence>MQAIVIGSGVAGIATAIRLSLKGYKVTVYEANSYPGGKLTVFEKNGYRFDAGPSLFTLPTLVEDVFRDAGENPEDHFQYIKKDTACHYFWKDGTELFALAEPAKFAESVEEVLGESKYKVMEHLDDVRLLYNKTKGLFLERSLHKVDTYLSSEVLSALGVVHKLHLTETMHEVAAKRFNSDKLIQLFDRFATYNGSSPYKAPGVLAMIPHLEHNIGTFLPKGGMHDITESLVSLAKRRGVAFSFGQKVEEIQVENKVATGVRLENGEVHTADLVVSNMDIVPTYRRLLPNEPAPEKTLMQERSSSALIFYWGVKREFDKLNLHNILFSSDYKKEFDEIFNRQVPPSDPTIYINITSKDVPNDAPDGCENWFVMVNVPSDQGQNWEDLIPKVRESVVKRVNAQFNVDMDALIEVEELLTPQLIESKTSSSGGALYGASSNDRFSAFLRHPNFSRKLKNLYFVGGSVHPGGGIPLCLLSAKIVGELVPEAT</sequence>
<dbReference type="PANTHER" id="PTHR43734">
    <property type="entry name" value="PHYTOENE DESATURASE"/>
    <property type="match status" value="1"/>
</dbReference>
<organism evidence="7 8">
    <name type="scientific">Phaeocystidibacter luteus</name>
    <dbReference type="NCBI Taxonomy" id="911197"/>
    <lineage>
        <taxon>Bacteria</taxon>
        <taxon>Pseudomonadati</taxon>
        <taxon>Bacteroidota</taxon>
        <taxon>Flavobacteriia</taxon>
        <taxon>Flavobacteriales</taxon>
        <taxon>Phaeocystidibacteraceae</taxon>
        <taxon>Phaeocystidibacter</taxon>
    </lineage>
</organism>
<accession>A0A6N6RII1</accession>
<evidence type="ECO:0000259" key="6">
    <source>
        <dbReference type="Pfam" id="PF01593"/>
    </source>
</evidence>
<dbReference type="InterPro" id="IPR054840">
    <property type="entry name" value="hydcarot_desat_CrtD"/>
</dbReference>
<keyword evidence="8" id="KW-1185">Reference proteome</keyword>
<gene>
    <name evidence="7" type="primary">crtI</name>
    <name evidence="7" type="ORF">F8C67_00315</name>
</gene>
<dbReference type="GO" id="GO:0016117">
    <property type="term" value="P:carotenoid biosynthetic process"/>
    <property type="evidence" value="ECO:0007669"/>
    <property type="project" value="UniProtKB-KW"/>
</dbReference>
<comment type="similarity">
    <text evidence="2 5">Belongs to the carotenoid/retinoid oxidoreductase family.</text>
</comment>
<protein>
    <submittedName>
        <fullName evidence="7">Phytoene desaturase</fullName>
    </submittedName>
</protein>
<dbReference type="Proteomes" id="UP000468650">
    <property type="component" value="Unassembled WGS sequence"/>
</dbReference>
<comment type="pathway">
    <text evidence="1 5">Carotenoid biosynthesis.</text>
</comment>
<evidence type="ECO:0000256" key="3">
    <source>
        <dbReference type="ARBA" id="ARBA00022746"/>
    </source>
</evidence>
<keyword evidence="4 5" id="KW-0560">Oxidoreductase</keyword>
<feature type="domain" description="Amine oxidase" evidence="6">
    <location>
        <begin position="10"/>
        <end position="480"/>
    </location>
</feature>
<dbReference type="PANTHER" id="PTHR43734:SF7">
    <property type="entry name" value="4,4'-DIAPONEUROSPORENE OXYGENASE"/>
    <property type="match status" value="1"/>
</dbReference>
<evidence type="ECO:0000313" key="8">
    <source>
        <dbReference type="Proteomes" id="UP000468650"/>
    </source>
</evidence>
<dbReference type="EMBL" id="WBVO01000001">
    <property type="protein sequence ID" value="KAB2814206.1"/>
    <property type="molecule type" value="Genomic_DNA"/>
</dbReference>
<dbReference type="Pfam" id="PF01593">
    <property type="entry name" value="Amino_oxidase"/>
    <property type="match status" value="1"/>
</dbReference>
<dbReference type="SUPFAM" id="SSF51905">
    <property type="entry name" value="FAD/NAD(P)-binding domain"/>
    <property type="match status" value="1"/>
</dbReference>
<proteinExistence type="inferred from homology"/>
<dbReference type="NCBIfam" id="TIGR02734">
    <property type="entry name" value="crtI_fam"/>
    <property type="match status" value="1"/>
</dbReference>
<dbReference type="RefSeq" id="WP_151665787.1">
    <property type="nucleotide sequence ID" value="NZ_WBVO01000001.1"/>
</dbReference>
<dbReference type="AlphaFoldDB" id="A0A6N6RII1"/>
<evidence type="ECO:0000256" key="4">
    <source>
        <dbReference type="ARBA" id="ARBA00023002"/>
    </source>
</evidence>
<evidence type="ECO:0000313" key="7">
    <source>
        <dbReference type="EMBL" id="KAB2814206.1"/>
    </source>
</evidence>
<evidence type="ECO:0000256" key="2">
    <source>
        <dbReference type="ARBA" id="ARBA00006046"/>
    </source>
</evidence>
<dbReference type="OrthoDB" id="9774675at2"/>
<dbReference type="InterPro" id="IPR014105">
    <property type="entry name" value="Carotenoid/retinoid_OxRdtase"/>
</dbReference>
<dbReference type="InterPro" id="IPR036188">
    <property type="entry name" value="FAD/NAD-bd_sf"/>
</dbReference>
<dbReference type="GO" id="GO:0016491">
    <property type="term" value="F:oxidoreductase activity"/>
    <property type="evidence" value="ECO:0007669"/>
    <property type="project" value="UniProtKB-KW"/>
</dbReference>
<name>A0A6N6RII1_9FLAO</name>
<evidence type="ECO:0000256" key="1">
    <source>
        <dbReference type="ARBA" id="ARBA00004829"/>
    </source>
</evidence>
<dbReference type="InterPro" id="IPR002937">
    <property type="entry name" value="Amino_oxidase"/>
</dbReference>
<dbReference type="NCBIfam" id="NF042421">
    <property type="entry name" value="hydcarot_desat_CrtD"/>
    <property type="match status" value="1"/>
</dbReference>